<dbReference type="PANTHER" id="PTHR43761:SF1">
    <property type="entry name" value="D-ISOMER SPECIFIC 2-HYDROXYACID DEHYDROGENASE CATALYTIC DOMAIN-CONTAINING PROTEIN-RELATED"/>
    <property type="match status" value="1"/>
</dbReference>
<gene>
    <name evidence="7" type="ORF">ABCS64_03620</name>
</gene>
<dbReference type="CDD" id="cd05299">
    <property type="entry name" value="CtBP_dh"/>
    <property type="match status" value="1"/>
</dbReference>
<evidence type="ECO:0000313" key="7">
    <source>
        <dbReference type="EMBL" id="MFA9949423.1"/>
    </source>
</evidence>
<keyword evidence="8" id="KW-1185">Reference proteome</keyword>
<feature type="domain" description="D-isomer specific 2-hydroxyacid dehydrogenase catalytic" evidence="5">
    <location>
        <begin position="20"/>
        <end position="322"/>
    </location>
</feature>
<dbReference type="EMBL" id="JBEUWX010000002">
    <property type="protein sequence ID" value="MFA9949423.1"/>
    <property type="molecule type" value="Genomic_DNA"/>
</dbReference>
<comment type="similarity">
    <text evidence="1 4">Belongs to the D-isomer specific 2-hydroxyacid dehydrogenase family.</text>
</comment>
<dbReference type="InterPro" id="IPR050418">
    <property type="entry name" value="D-iso_2-hydroxyacid_DH_PdxB"/>
</dbReference>
<accession>A0ABV4UD75</accession>
<dbReference type="Gene3D" id="3.40.50.720">
    <property type="entry name" value="NAD(P)-binding Rossmann-like Domain"/>
    <property type="match status" value="2"/>
</dbReference>
<reference evidence="8" key="1">
    <citation type="submission" date="2024-06" db="EMBL/GenBank/DDBJ databases">
        <title>Radixoralia hellwigii gen. nov., sp nov., isolated from a root canal in the human oral cavity.</title>
        <authorList>
            <person name="Bartsch S."/>
            <person name="Wittmer A."/>
            <person name="Schulz A.-K."/>
            <person name="Neumann-Schaal M."/>
            <person name="Wolf J."/>
            <person name="Gronow S."/>
            <person name="Tennert C."/>
            <person name="Haecker G."/>
            <person name="Cieplik F."/>
            <person name="Al-Ahmad A."/>
        </authorList>
    </citation>
    <scope>NUCLEOTIDE SEQUENCE [LARGE SCALE GENOMIC DNA]</scope>
    <source>
        <strain evidence="8">Wk13</strain>
    </source>
</reference>
<evidence type="ECO:0000256" key="1">
    <source>
        <dbReference type="ARBA" id="ARBA00005854"/>
    </source>
</evidence>
<dbReference type="SUPFAM" id="SSF51735">
    <property type="entry name" value="NAD(P)-binding Rossmann-fold domains"/>
    <property type="match status" value="1"/>
</dbReference>
<sequence length="322" mass="35457">MSHDRTVIVADCDHANIEAERQALADVCQNVRWLHCRTEDEVIVQCAEAEALLVQYAPLTRRVLAHLRQCRVIVRYGVGVDTVDLKAAAERGIVVSNVPDYGTQEVADHALALMLCLTRKIALANAQVKRGVWDFRETRPVFRLQGKTLGIIGGGRIGRAMAGRCQALGMRILVHDPYAAPEGLPDFMASADLETLLQTSDVVSLHCPLTTDAPHSTAHLLDEARLRHMKPTAYLINTARGRIVDEAALARALAEGRLAGAAFDVLAEEPARADHPLFAHENFLCTPHMAWHSTESAQELKRKAAEEARRVLLGEAPHYRVN</sequence>
<evidence type="ECO:0000313" key="8">
    <source>
        <dbReference type="Proteomes" id="UP001574673"/>
    </source>
</evidence>
<evidence type="ECO:0000256" key="2">
    <source>
        <dbReference type="ARBA" id="ARBA00023002"/>
    </source>
</evidence>
<keyword evidence="2 4" id="KW-0560">Oxidoreductase</keyword>
<dbReference type="Pfam" id="PF00389">
    <property type="entry name" value="2-Hacid_dh"/>
    <property type="match status" value="1"/>
</dbReference>
<keyword evidence="3" id="KW-0520">NAD</keyword>
<name>A0ABV4UD75_9RHOO</name>
<dbReference type="InterPro" id="IPR043322">
    <property type="entry name" value="CtBP"/>
</dbReference>
<dbReference type="InterPro" id="IPR006139">
    <property type="entry name" value="D-isomer_2_OHA_DH_cat_dom"/>
</dbReference>
<organism evidence="7 8">
    <name type="scientific">Dentiradicibacter hellwigii</name>
    <dbReference type="NCBI Taxonomy" id="3149053"/>
    <lineage>
        <taxon>Bacteria</taxon>
        <taxon>Pseudomonadati</taxon>
        <taxon>Pseudomonadota</taxon>
        <taxon>Betaproteobacteria</taxon>
        <taxon>Rhodocyclales</taxon>
        <taxon>Rhodocyclaceae</taxon>
        <taxon>Dentiradicibacter</taxon>
    </lineage>
</organism>
<dbReference type="InterPro" id="IPR036291">
    <property type="entry name" value="NAD(P)-bd_dom_sf"/>
</dbReference>
<dbReference type="InterPro" id="IPR029752">
    <property type="entry name" value="D-isomer_DH_CS1"/>
</dbReference>
<evidence type="ECO:0000256" key="4">
    <source>
        <dbReference type="RuleBase" id="RU003719"/>
    </source>
</evidence>
<dbReference type="Proteomes" id="UP001574673">
    <property type="component" value="Unassembled WGS sequence"/>
</dbReference>
<dbReference type="RefSeq" id="WP_418890553.1">
    <property type="nucleotide sequence ID" value="NZ_JBEUWX010000002.1"/>
</dbReference>
<evidence type="ECO:0000259" key="6">
    <source>
        <dbReference type="Pfam" id="PF02826"/>
    </source>
</evidence>
<dbReference type="PROSITE" id="PS00065">
    <property type="entry name" value="D_2_HYDROXYACID_DH_1"/>
    <property type="match status" value="1"/>
</dbReference>
<dbReference type="InterPro" id="IPR029753">
    <property type="entry name" value="D-isomer_DH_CS"/>
</dbReference>
<dbReference type="InterPro" id="IPR006140">
    <property type="entry name" value="D-isomer_DH_NAD-bd"/>
</dbReference>
<dbReference type="SUPFAM" id="SSF52283">
    <property type="entry name" value="Formate/glycerate dehydrogenase catalytic domain-like"/>
    <property type="match status" value="1"/>
</dbReference>
<evidence type="ECO:0000259" key="5">
    <source>
        <dbReference type="Pfam" id="PF00389"/>
    </source>
</evidence>
<comment type="caution">
    <text evidence="7">The sequence shown here is derived from an EMBL/GenBank/DDBJ whole genome shotgun (WGS) entry which is preliminary data.</text>
</comment>
<proteinExistence type="inferred from homology"/>
<evidence type="ECO:0000256" key="3">
    <source>
        <dbReference type="ARBA" id="ARBA00023027"/>
    </source>
</evidence>
<dbReference type="PROSITE" id="PS00671">
    <property type="entry name" value="D_2_HYDROXYACID_DH_3"/>
    <property type="match status" value="1"/>
</dbReference>
<protein>
    <submittedName>
        <fullName evidence="7">C-terminal binding protein</fullName>
    </submittedName>
</protein>
<dbReference type="PANTHER" id="PTHR43761">
    <property type="entry name" value="D-ISOMER SPECIFIC 2-HYDROXYACID DEHYDROGENASE FAMILY PROTEIN (AFU_ORTHOLOGUE AFUA_1G13630)"/>
    <property type="match status" value="1"/>
</dbReference>
<dbReference type="Pfam" id="PF02826">
    <property type="entry name" value="2-Hacid_dh_C"/>
    <property type="match status" value="1"/>
</dbReference>
<feature type="domain" description="D-isomer specific 2-hydroxyacid dehydrogenase NAD-binding" evidence="6">
    <location>
        <begin position="111"/>
        <end position="290"/>
    </location>
</feature>